<dbReference type="Proteomes" id="UP000789920">
    <property type="component" value="Unassembled WGS sequence"/>
</dbReference>
<evidence type="ECO:0000313" key="2">
    <source>
        <dbReference type="Proteomes" id="UP000789920"/>
    </source>
</evidence>
<accession>A0ACA9RRL6</accession>
<comment type="caution">
    <text evidence="1">The sequence shown here is derived from an EMBL/GenBank/DDBJ whole genome shotgun (WGS) entry which is preliminary data.</text>
</comment>
<organism evidence="1 2">
    <name type="scientific">Racocetra persica</name>
    <dbReference type="NCBI Taxonomy" id="160502"/>
    <lineage>
        <taxon>Eukaryota</taxon>
        <taxon>Fungi</taxon>
        <taxon>Fungi incertae sedis</taxon>
        <taxon>Mucoromycota</taxon>
        <taxon>Glomeromycotina</taxon>
        <taxon>Glomeromycetes</taxon>
        <taxon>Diversisporales</taxon>
        <taxon>Gigasporaceae</taxon>
        <taxon>Racocetra</taxon>
    </lineage>
</organism>
<reference evidence="1" key="1">
    <citation type="submission" date="2021-06" db="EMBL/GenBank/DDBJ databases">
        <authorList>
            <person name="Kallberg Y."/>
            <person name="Tangrot J."/>
            <person name="Rosling A."/>
        </authorList>
    </citation>
    <scope>NUCLEOTIDE SEQUENCE</scope>
    <source>
        <strain evidence="1">MA461A</strain>
    </source>
</reference>
<evidence type="ECO:0000313" key="1">
    <source>
        <dbReference type="EMBL" id="CAG8804926.1"/>
    </source>
</evidence>
<sequence>MVDKSKPPNDASEWSISASFILEKDDNDEEEVVPNDTNGNYDELYDDYNKSQNETNNNSKEYDNSGNANDIFDK</sequence>
<keyword evidence="2" id="KW-1185">Reference proteome</keyword>
<gene>
    <name evidence="1" type="ORF">RPERSI_LOCUS21818</name>
</gene>
<name>A0ACA9RRL6_9GLOM</name>
<dbReference type="EMBL" id="CAJVQC010064866">
    <property type="protein sequence ID" value="CAG8804926.1"/>
    <property type="molecule type" value="Genomic_DNA"/>
</dbReference>
<protein>
    <submittedName>
        <fullName evidence="1">22557_t:CDS:1</fullName>
    </submittedName>
</protein>
<proteinExistence type="predicted"/>